<accession>A0ABW8SP53</accession>
<evidence type="ECO:0000256" key="3">
    <source>
        <dbReference type="ARBA" id="ARBA00022475"/>
    </source>
</evidence>
<dbReference type="EMBL" id="JBJHZX010000023">
    <property type="protein sequence ID" value="MFL0196944.1"/>
    <property type="molecule type" value="Genomic_DNA"/>
</dbReference>
<evidence type="ECO:0000313" key="9">
    <source>
        <dbReference type="Proteomes" id="UP001623660"/>
    </source>
</evidence>
<dbReference type="Proteomes" id="UP001623660">
    <property type="component" value="Unassembled WGS sequence"/>
</dbReference>
<evidence type="ECO:0000256" key="1">
    <source>
        <dbReference type="ARBA" id="ARBA00004651"/>
    </source>
</evidence>
<evidence type="ECO:0000313" key="8">
    <source>
        <dbReference type="EMBL" id="MFL0196944.1"/>
    </source>
</evidence>
<dbReference type="InterPro" id="IPR052923">
    <property type="entry name" value="UPF0718"/>
</dbReference>
<evidence type="ECO:0000256" key="5">
    <source>
        <dbReference type="ARBA" id="ARBA00022989"/>
    </source>
</evidence>
<feature type="transmembrane region" description="Helical" evidence="7">
    <location>
        <begin position="14"/>
        <end position="37"/>
    </location>
</feature>
<comment type="caution">
    <text evidence="8">The sequence shown here is derived from an EMBL/GenBank/DDBJ whole genome shotgun (WGS) entry which is preliminary data.</text>
</comment>
<dbReference type="RefSeq" id="WP_406793048.1">
    <property type="nucleotide sequence ID" value="NZ_JBJHZX010000023.1"/>
</dbReference>
<comment type="subcellular location">
    <subcellularLocation>
        <location evidence="1">Cell membrane</location>
        <topology evidence="1">Multi-pass membrane protein</topology>
    </subcellularLocation>
</comment>
<organism evidence="8 9">
    <name type="scientific">Candidatus Clostridium eludens</name>
    <dbReference type="NCBI Taxonomy" id="3381663"/>
    <lineage>
        <taxon>Bacteria</taxon>
        <taxon>Bacillati</taxon>
        <taxon>Bacillota</taxon>
        <taxon>Clostridia</taxon>
        <taxon>Eubacteriales</taxon>
        <taxon>Clostridiaceae</taxon>
        <taxon>Clostridium</taxon>
    </lineage>
</organism>
<keyword evidence="9" id="KW-1185">Reference proteome</keyword>
<evidence type="ECO:0000256" key="4">
    <source>
        <dbReference type="ARBA" id="ARBA00022692"/>
    </source>
</evidence>
<feature type="transmembrane region" description="Helical" evidence="7">
    <location>
        <begin position="156"/>
        <end position="178"/>
    </location>
</feature>
<reference evidence="8 9" key="1">
    <citation type="submission" date="2024-11" db="EMBL/GenBank/DDBJ databases">
        <authorList>
            <person name="Heng Y.C."/>
            <person name="Lim A.C.H."/>
            <person name="Lee J.K.Y."/>
            <person name="Kittelmann S."/>
        </authorList>
    </citation>
    <scope>NUCLEOTIDE SEQUENCE [LARGE SCALE GENOMIC DNA]</scope>
    <source>
        <strain evidence="8 9">WILCCON 0269</strain>
    </source>
</reference>
<feature type="transmembrane region" description="Helical" evidence="7">
    <location>
        <begin position="88"/>
        <end position="114"/>
    </location>
</feature>
<proteinExistence type="inferred from homology"/>
<keyword evidence="5 7" id="KW-1133">Transmembrane helix</keyword>
<feature type="transmembrane region" description="Helical" evidence="7">
    <location>
        <begin position="256"/>
        <end position="272"/>
    </location>
</feature>
<dbReference type="Pfam" id="PF03773">
    <property type="entry name" value="ArsP_1"/>
    <property type="match status" value="1"/>
</dbReference>
<feature type="transmembrane region" description="Helical" evidence="7">
    <location>
        <begin position="323"/>
        <end position="344"/>
    </location>
</feature>
<feature type="transmembrane region" description="Helical" evidence="7">
    <location>
        <begin position="126"/>
        <end position="150"/>
    </location>
</feature>
<comment type="similarity">
    <text evidence="2">Belongs to the UPF0718 family.</text>
</comment>
<evidence type="ECO:0000256" key="2">
    <source>
        <dbReference type="ARBA" id="ARBA00006386"/>
    </source>
</evidence>
<sequence length="347" mass="38392">MLKILPMEDRVTNVLIFIILILFMIALIHDIGIVQYFRIPRSSLQNFSTIFISILLEAIPFIMLGAFISSIIQVLVSEDMIARWIPKNIFIGLILASLMGLIFPVCECAIVPIVKRLIKKGVPVSIAVTFMLAAPIINPIVLLSTYYAFYNKPSVVLIRAGYGLICAIMAGIMIGIVFKNENVILTEDIELNNECYCGCGSRYNHQKNKNKLVIILNQANTELYNIGKYLIVGAFLSATFQTVVPRNFLTSFGENQILSVVVMIILAFFISICSSADAFIAKSFLGQFAIGSLVAFLIMGPMIDLKNTLMLSGTFKKGFVVRLIIYIFFLCLIVGTSINILAMLGGI</sequence>
<feature type="transmembrane region" description="Helical" evidence="7">
    <location>
        <begin position="49"/>
        <end position="76"/>
    </location>
</feature>
<name>A0ABW8SP53_9CLOT</name>
<keyword evidence="4 7" id="KW-0812">Transmembrane</keyword>
<evidence type="ECO:0000256" key="7">
    <source>
        <dbReference type="SAM" id="Phobius"/>
    </source>
</evidence>
<dbReference type="PANTHER" id="PTHR34184:SF4">
    <property type="entry name" value="UPF0718 PROTEIN YCGR"/>
    <property type="match status" value="1"/>
</dbReference>
<dbReference type="PANTHER" id="PTHR34184">
    <property type="entry name" value="UPF0718 PROTEIN YCGR"/>
    <property type="match status" value="1"/>
</dbReference>
<protein>
    <submittedName>
        <fullName evidence="8">Permease</fullName>
    </submittedName>
</protein>
<feature type="transmembrane region" description="Helical" evidence="7">
    <location>
        <begin position="284"/>
        <end position="303"/>
    </location>
</feature>
<dbReference type="InterPro" id="IPR005524">
    <property type="entry name" value="DUF318"/>
</dbReference>
<gene>
    <name evidence="8" type="ORF">ACJDU8_15450</name>
</gene>
<evidence type="ECO:0000256" key="6">
    <source>
        <dbReference type="ARBA" id="ARBA00023136"/>
    </source>
</evidence>
<keyword evidence="6 7" id="KW-0472">Membrane</keyword>
<keyword evidence="3" id="KW-1003">Cell membrane</keyword>